<comment type="caution">
    <text evidence="3">The sequence shown here is derived from an EMBL/GenBank/DDBJ whole genome shotgun (WGS) entry which is preliminary data.</text>
</comment>
<keyword evidence="1" id="KW-0472">Membrane</keyword>
<keyword evidence="1" id="KW-0812">Transmembrane</keyword>
<feature type="transmembrane region" description="Helical" evidence="1">
    <location>
        <begin position="31"/>
        <end position="50"/>
    </location>
</feature>
<gene>
    <name evidence="3" type="ORF">ACFQ14_11450</name>
</gene>
<keyword evidence="1" id="KW-1133">Transmembrane helix</keyword>
<dbReference type="InterPro" id="IPR000045">
    <property type="entry name" value="Prepilin_IV_endopep_pep"/>
</dbReference>
<feature type="domain" description="Prepilin type IV endopeptidase peptidase" evidence="2">
    <location>
        <begin position="9"/>
        <end position="113"/>
    </location>
</feature>
<proteinExistence type="predicted"/>
<keyword evidence="4" id="KW-1185">Reference proteome</keyword>
<dbReference type="Pfam" id="PF01478">
    <property type="entry name" value="Peptidase_A24"/>
    <property type="match status" value="1"/>
</dbReference>
<dbReference type="RefSeq" id="WP_377212865.1">
    <property type="nucleotide sequence ID" value="NZ_JBHTJV010000009.1"/>
</dbReference>
<dbReference type="Gene3D" id="1.20.120.1220">
    <property type="match status" value="1"/>
</dbReference>
<reference evidence="4" key="1">
    <citation type="journal article" date="2019" name="Int. J. Syst. Evol. Microbiol.">
        <title>The Global Catalogue of Microorganisms (GCM) 10K type strain sequencing project: providing services to taxonomists for standard genome sequencing and annotation.</title>
        <authorList>
            <consortium name="The Broad Institute Genomics Platform"/>
            <consortium name="The Broad Institute Genome Sequencing Center for Infectious Disease"/>
            <person name="Wu L."/>
            <person name="Ma J."/>
        </authorList>
    </citation>
    <scope>NUCLEOTIDE SEQUENCE [LARGE SCALE GENOMIC DNA]</scope>
    <source>
        <strain evidence="4">CCUG 60023</strain>
    </source>
</reference>
<evidence type="ECO:0000313" key="4">
    <source>
        <dbReference type="Proteomes" id="UP001597101"/>
    </source>
</evidence>
<name>A0ABW3FIK1_9HYPH</name>
<organism evidence="3 4">
    <name type="scientific">Pseudahrensia aquimaris</name>
    <dbReference type="NCBI Taxonomy" id="744461"/>
    <lineage>
        <taxon>Bacteria</taxon>
        <taxon>Pseudomonadati</taxon>
        <taxon>Pseudomonadota</taxon>
        <taxon>Alphaproteobacteria</taxon>
        <taxon>Hyphomicrobiales</taxon>
        <taxon>Ahrensiaceae</taxon>
        <taxon>Pseudahrensia</taxon>
    </lineage>
</organism>
<dbReference type="Proteomes" id="UP001597101">
    <property type="component" value="Unassembled WGS sequence"/>
</dbReference>
<evidence type="ECO:0000256" key="1">
    <source>
        <dbReference type="SAM" id="Phobius"/>
    </source>
</evidence>
<evidence type="ECO:0000313" key="3">
    <source>
        <dbReference type="EMBL" id="MFD0917025.1"/>
    </source>
</evidence>
<evidence type="ECO:0000259" key="2">
    <source>
        <dbReference type="Pfam" id="PF01478"/>
    </source>
</evidence>
<feature type="transmembrane region" description="Helical" evidence="1">
    <location>
        <begin position="56"/>
        <end position="76"/>
    </location>
</feature>
<feature type="transmembrane region" description="Helical" evidence="1">
    <location>
        <begin position="6"/>
        <end position="24"/>
    </location>
</feature>
<sequence length="168" mass="17755">MIATLLLTLFVCCMIIAMISDILTQKISNHLSLALLAGFAISVPLIGMSWQLLGITMLIGIVVFAIGFLMFLLGGMGAGDVKMMFSSVLWVGPVAVGPYINALAISSVVLIALVFAARKLTPLSLAERVPFFHAWLVNPMGGVPYGVPLGIAGLYAIASTQLFKMAVL</sequence>
<feature type="transmembrane region" description="Helical" evidence="1">
    <location>
        <begin position="136"/>
        <end position="158"/>
    </location>
</feature>
<accession>A0ABW3FIK1</accession>
<protein>
    <submittedName>
        <fullName evidence="3">Prepilin peptidase</fullName>
    </submittedName>
</protein>
<dbReference type="EMBL" id="JBHTJV010000009">
    <property type="protein sequence ID" value="MFD0917025.1"/>
    <property type="molecule type" value="Genomic_DNA"/>
</dbReference>
<feature type="transmembrane region" description="Helical" evidence="1">
    <location>
        <begin position="88"/>
        <end position="116"/>
    </location>
</feature>